<dbReference type="KEGG" id="eci:UTI89_C1724"/>
<dbReference type="AlphaFoldDB" id="Q1RBR2"/>
<evidence type="ECO:0000313" key="1">
    <source>
        <dbReference type="EMBL" id="ABE07202.1"/>
    </source>
</evidence>
<evidence type="ECO:0000313" key="2">
    <source>
        <dbReference type="Proteomes" id="UP000001952"/>
    </source>
</evidence>
<accession>Q1RBR2</accession>
<dbReference type="Proteomes" id="UP000001952">
    <property type="component" value="Chromosome"/>
</dbReference>
<sequence>MISPDECCRAESAITLKMETVRLGQPRTATKQVLSLTGVIFQNRQLTIFCLVFMREISYVRNSPPINKRTMTDRKSNAVSIMTTHYLIEKPSDFTALRPGHHHIAIPGRRFIKPSGTTGKM</sequence>
<proteinExistence type="predicted"/>
<name>Q1RBR2_ECOUT</name>
<gene>
    <name evidence="1" type="ordered locus">UTI89_C1724</name>
</gene>
<reference evidence="1 2" key="1">
    <citation type="journal article" date="2006" name="Proc. Natl. Acad. Sci. U.S.A.">
        <title>Identification of genes subject to positive selection in uropathogenic strains of Escherichia coli: a comparative genomics approach.</title>
        <authorList>
            <person name="Chen S.L."/>
            <person name="Hung C.S."/>
            <person name="Xu J."/>
            <person name="Reigstad C.S."/>
            <person name="Magrini V."/>
            <person name="Sabo A."/>
            <person name="Blasiar D."/>
            <person name="Bieri T."/>
            <person name="Meyer R.R."/>
            <person name="Ozersky P."/>
            <person name="Armstrong J.R."/>
            <person name="Fulton R.S."/>
            <person name="Latreille J.P."/>
            <person name="Spieth J."/>
            <person name="Hooton T.M."/>
            <person name="Mardis E.R."/>
            <person name="Hultgren S.J."/>
            <person name="Gordon J.I."/>
        </authorList>
    </citation>
    <scope>NUCLEOTIDE SEQUENCE [LARGE SCALE GENOMIC DNA]</scope>
    <source>
        <strain evidence="2">UTI89 / UPEC</strain>
    </source>
</reference>
<organism evidence="1 2">
    <name type="scientific">Escherichia coli (strain UTI89 / UPEC)</name>
    <dbReference type="NCBI Taxonomy" id="364106"/>
    <lineage>
        <taxon>Bacteria</taxon>
        <taxon>Pseudomonadati</taxon>
        <taxon>Pseudomonadota</taxon>
        <taxon>Gammaproteobacteria</taxon>
        <taxon>Enterobacterales</taxon>
        <taxon>Enterobacteriaceae</taxon>
        <taxon>Escherichia</taxon>
    </lineage>
</organism>
<dbReference type="EMBL" id="CP000243">
    <property type="protein sequence ID" value="ABE07202.1"/>
    <property type="molecule type" value="Genomic_DNA"/>
</dbReference>
<dbReference type="HOGENOM" id="CLU_2034545_0_0_6"/>
<protein>
    <submittedName>
        <fullName evidence="1">Uncharacterized protein</fullName>
    </submittedName>
</protein>